<dbReference type="EMBL" id="JADFTS010000008">
    <property type="protein sequence ID" value="KAF9594688.1"/>
    <property type="molecule type" value="Genomic_DNA"/>
</dbReference>
<dbReference type="Proteomes" id="UP000631114">
    <property type="component" value="Unassembled WGS sequence"/>
</dbReference>
<evidence type="ECO:0000313" key="7">
    <source>
        <dbReference type="Proteomes" id="UP000631114"/>
    </source>
</evidence>
<dbReference type="InterPro" id="IPR008758">
    <property type="entry name" value="Peptidase_S28"/>
</dbReference>
<evidence type="ECO:0000313" key="6">
    <source>
        <dbReference type="EMBL" id="KAF9594688.1"/>
    </source>
</evidence>
<dbReference type="PANTHER" id="PTHR11010">
    <property type="entry name" value="PROTEASE S28 PRO-X CARBOXYPEPTIDASE-RELATED"/>
    <property type="match status" value="1"/>
</dbReference>
<sequence length="149" mass="16617">MYNLKHHRTGKFVSTHKHLIILIMHQKAMEPFSKGDEESIKDAASYCGFMPENAPHFKALLVYIEHRFYGASISFKEALGNTSLLGYFSSTQALADYAELIIDLKRNLSAENSPVIVVGGSYGGSKRTCSLLSVYKEIALLNKNKQLTT</sequence>
<evidence type="ECO:0000256" key="5">
    <source>
        <dbReference type="ARBA" id="ARBA00023180"/>
    </source>
</evidence>
<keyword evidence="3" id="KW-0732">Signal</keyword>
<dbReference type="AlphaFoldDB" id="A0A835HD52"/>
<comment type="caution">
    <text evidence="6">The sequence shown here is derived from an EMBL/GenBank/DDBJ whole genome shotgun (WGS) entry which is preliminary data.</text>
</comment>
<protein>
    <submittedName>
        <fullName evidence="6">Uncharacterized protein</fullName>
    </submittedName>
</protein>
<keyword evidence="4" id="KW-0378">Hydrolase</keyword>
<dbReference type="InterPro" id="IPR029058">
    <property type="entry name" value="AB_hydrolase_fold"/>
</dbReference>
<dbReference type="Gene3D" id="3.40.50.1820">
    <property type="entry name" value="alpha/beta hydrolase"/>
    <property type="match status" value="1"/>
</dbReference>
<dbReference type="GO" id="GO:0008239">
    <property type="term" value="F:dipeptidyl-peptidase activity"/>
    <property type="evidence" value="ECO:0007669"/>
    <property type="project" value="TreeGrafter"/>
</dbReference>
<keyword evidence="5" id="KW-0325">Glycoprotein</keyword>
<dbReference type="SUPFAM" id="SSF53474">
    <property type="entry name" value="alpha/beta-Hydrolases"/>
    <property type="match status" value="1"/>
</dbReference>
<evidence type="ECO:0000256" key="1">
    <source>
        <dbReference type="ARBA" id="ARBA00011079"/>
    </source>
</evidence>
<name>A0A835HD52_9MAGN</name>
<dbReference type="GO" id="GO:0070008">
    <property type="term" value="F:serine-type exopeptidase activity"/>
    <property type="evidence" value="ECO:0007669"/>
    <property type="project" value="InterPro"/>
</dbReference>
<gene>
    <name evidence="6" type="ORF">IFM89_034371</name>
</gene>
<proteinExistence type="inferred from homology"/>
<accession>A0A835HD52</accession>
<dbReference type="Pfam" id="PF05577">
    <property type="entry name" value="Peptidase_S28"/>
    <property type="match status" value="1"/>
</dbReference>
<dbReference type="OrthoDB" id="2130629at2759"/>
<organism evidence="6 7">
    <name type="scientific">Coptis chinensis</name>
    <dbReference type="NCBI Taxonomy" id="261450"/>
    <lineage>
        <taxon>Eukaryota</taxon>
        <taxon>Viridiplantae</taxon>
        <taxon>Streptophyta</taxon>
        <taxon>Embryophyta</taxon>
        <taxon>Tracheophyta</taxon>
        <taxon>Spermatophyta</taxon>
        <taxon>Magnoliopsida</taxon>
        <taxon>Ranunculales</taxon>
        <taxon>Ranunculaceae</taxon>
        <taxon>Coptidoideae</taxon>
        <taxon>Coptis</taxon>
    </lineage>
</organism>
<keyword evidence="7" id="KW-1185">Reference proteome</keyword>
<evidence type="ECO:0000256" key="3">
    <source>
        <dbReference type="ARBA" id="ARBA00022729"/>
    </source>
</evidence>
<dbReference type="GO" id="GO:0006508">
    <property type="term" value="P:proteolysis"/>
    <property type="evidence" value="ECO:0007669"/>
    <property type="project" value="UniProtKB-KW"/>
</dbReference>
<evidence type="ECO:0000256" key="2">
    <source>
        <dbReference type="ARBA" id="ARBA00022670"/>
    </source>
</evidence>
<reference evidence="6 7" key="1">
    <citation type="submission" date="2020-10" db="EMBL/GenBank/DDBJ databases">
        <title>The Coptis chinensis genome and diversification of protoberbering-type alkaloids.</title>
        <authorList>
            <person name="Wang B."/>
            <person name="Shu S."/>
            <person name="Song C."/>
            <person name="Liu Y."/>
        </authorList>
    </citation>
    <scope>NUCLEOTIDE SEQUENCE [LARGE SCALE GENOMIC DNA]</scope>
    <source>
        <strain evidence="6">HL-2020</strain>
        <tissue evidence="6">Leaf</tissue>
    </source>
</reference>
<dbReference type="PANTHER" id="PTHR11010:SF120">
    <property type="entry name" value="LYSOSOMAL PRO-X CARBOXYPEPTIDASE"/>
    <property type="match status" value="1"/>
</dbReference>
<keyword evidence="2" id="KW-0645">Protease</keyword>
<comment type="similarity">
    <text evidence="1">Belongs to the peptidase S28 family.</text>
</comment>
<evidence type="ECO:0000256" key="4">
    <source>
        <dbReference type="ARBA" id="ARBA00022801"/>
    </source>
</evidence>